<keyword evidence="2" id="KW-1185">Reference proteome</keyword>
<protein>
    <submittedName>
        <fullName evidence="1">Uncharacterized protein</fullName>
    </submittedName>
</protein>
<dbReference type="Proteomes" id="UP001317779">
    <property type="component" value="Chromosome"/>
</dbReference>
<gene>
    <name evidence="1" type="ORF">Microterr_00290</name>
</gene>
<dbReference type="PROSITE" id="PS51257">
    <property type="entry name" value="PROKAR_LIPOPROTEIN"/>
    <property type="match status" value="1"/>
</dbReference>
<evidence type="ECO:0000313" key="2">
    <source>
        <dbReference type="Proteomes" id="UP001317779"/>
    </source>
</evidence>
<evidence type="ECO:0000313" key="1">
    <source>
        <dbReference type="EMBL" id="BDV29369.1"/>
    </source>
</evidence>
<name>A0ABM8DUV9_9MICO</name>
<organism evidence="1 2">
    <name type="scientific">Microbacterium terricola</name>
    <dbReference type="NCBI Taxonomy" id="344163"/>
    <lineage>
        <taxon>Bacteria</taxon>
        <taxon>Bacillati</taxon>
        <taxon>Actinomycetota</taxon>
        <taxon>Actinomycetes</taxon>
        <taxon>Micrococcales</taxon>
        <taxon>Microbacteriaceae</taxon>
        <taxon>Microbacterium</taxon>
    </lineage>
</organism>
<dbReference type="EMBL" id="AP027141">
    <property type="protein sequence ID" value="BDV29369.1"/>
    <property type="molecule type" value="Genomic_DNA"/>
</dbReference>
<reference evidence="1 2" key="1">
    <citation type="submission" date="2022-12" db="EMBL/GenBank/DDBJ databases">
        <title>Microbacterium terricola strain KV-448 chromosome, complete genome.</title>
        <authorList>
            <person name="Oshima T."/>
            <person name="Moriya T."/>
            <person name="Bessho Y."/>
        </authorList>
    </citation>
    <scope>NUCLEOTIDE SEQUENCE [LARGE SCALE GENOMIC DNA]</scope>
    <source>
        <strain evidence="1 2">KV-448</strain>
    </source>
</reference>
<sequence>MKGGYLANAVYRLSGSIALAAVLGGLVAGCAVVERDQPLQPTPMGIDQAIEDGFEDWATKYPEIDGAYAKSGKLIITVGTRDDRLEGIRKYVSGESGLPEVFVDVRYFDGDLETQ</sequence>
<proteinExistence type="predicted"/>
<accession>A0ABM8DUV9</accession>